<dbReference type="SUPFAM" id="SSF53448">
    <property type="entry name" value="Nucleotide-diphospho-sugar transferases"/>
    <property type="match status" value="1"/>
</dbReference>
<evidence type="ECO:0000259" key="1">
    <source>
        <dbReference type="Pfam" id="PF00535"/>
    </source>
</evidence>
<comment type="caution">
    <text evidence="2">The sequence shown here is derived from an EMBL/GenBank/DDBJ whole genome shotgun (WGS) entry which is preliminary data.</text>
</comment>
<dbReference type="InterPro" id="IPR050834">
    <property type="entry name" value="Glycosyltransf_2"/>
</dbReference>
<proteinExistence type="predicted"/>
<reference evidence="2 3" key="1">
    <citation type="submission" date="2018-02" db="EMBL/GenBank/DDBJ databases">
        <title>Complete genome sequencing of Faecalibacterium prausnitzii strains isolated from the human gut.</title>
        <authorList>
            <person name="Fitzgerald B.C."/>
            <person name="Shkoporov A.N."/>
            <person name="Ross P.R."/>
            <person name="Hill C."/>
        </authorList>
    </citation>
    <scope>NUCLEOTIDE SEQUENCE [LARGE SCALE GENOMIC DNA]</scope>
    <source>
        <strain evidence="2 3">APC923/51-1</strain>
    </source>
</reference>
<sequence length="273" mass="31921">MPCYNDGRYIKEAIDSLRRQTYSNFELIIVDDGSDDSETVSILSTLNDGKTTVLHTNHLRPAGARNYGIERARGKYILPLDSDDTIEPTYLEKAVNVLETQPDIGVVYCQADLFGEKSGRWELPDYSRRAMLLDNIVFVTSMFYRSDWETVGGFKTNMDAGMEDYDFWLSILELGREIYQIPEVLFHYRIKPVSRTTSFQESCPQVQQIYRRIFENHKDFYKNNYDEVIPIMRDALIEQIFLRKKLETELKMVQGVKNIPILGKFIKWIIEHN</sequence>
<dbReference type="GO" id="GO:0016740">
    <property type="term" value="F:transferase activity"/>
    <property type="evidence" value="ECO:0007669"/>
    <property type="project" value="UniProtKB-KW"/>
</dbReference>
<evidence type="ECO:0000313" key="3">
    <source>
        <dbReference type="Proteomes" id="UP000251281"/>
    </source>
</evidence>
<name>A0A329UBU3_9FIRM</name>
<dbReference type="Gene3D" id="3.90.550.10">
    <property type="entry name" value="Spore Coat Polysaccharide Biosynthesis Protein SpsA, Chain A"/>
    <property type="match status" value="1"/>
</dbReference>
<dbReference type="EMBL" id="PRLD01000004">
    <property type="protein sequence ID" value="RAW58556.1"/>
    <property type="molecule type" value="Genomic_DNA"/>
</dbReference>
<dbReference type="PANTHER" id="PTHR43685:SF2">
    <property type="entry name" value="GLYCOSYLTRANSFERASE 2-LIKE DOMAIN-CONTAINING PROTEIN"/>
    <property type="match status" value="1"/>
</dbReference>
<dbReference type="PANTHER" id="PTHR43685">
    <property type="entry name" value="GLYCOSYLTRANSFERASE"/>
    <property type="match status" value="1"/>
</dbReference>
<dbReference type="InterPro" id="IPR001173">
    <property type="entry name" value="Glyco_trans_2-like"/>
</dbReference>
<dbReference type="Proteomes" id="UP000251281">
    <property type="component" value="Unassembled WGS sequence"/>
</dbReference>
<protein>
    <submittedName>
        <fullName evidence="2">Glycosyl transferase family 2</fullName>
    </submittedName>
</protein>
<dbReference type="AlphaFoldDB" id="A0A329UBU3"/>
<dbReference type="InterPro" id="IPR029044">
    <property type="entry name" value="Nucleotide-diphossugar_trans"/>
</dbReference>
<gene>
    <name evidence="2" type="ORF">C4N24_05620</name>
</gene>
<evidence type="ECO:0000313" key="2">
    <source>
        <dbReference type="EMBL" id="RAW58556.1"/>
    </source>
</evidence>
<dbReference type="Pfam" id="PF00535">
    <property type="entry name" value="Glycos_transf_2"/>
    <property type="match status" value="1"/>
</dbReference>
<feature type="domain" description="Glycosyltransferase 2-like" evidence="1">
    <location>
        <begin position="1"/>
        <end position="124"/>
    </location>
</feature>
<organism evidence="2 3">
    <name type="scientific">Faecalibacterium prausnitzii</name>
    <dbReference type="NCBI Taxonomy" id="853"/>
    <lineage>
        <taxon>Bacteria</taxon>
        <taxon>Bacillati</taxon>
        <taxon>Bacillota</taxon>
        <taxon>Clostridia</taxon>
        <taxon>Eubacteriales</taxon>
        <taxon>Oscillospiraceae</taxon>
        <taxon>Faecalibacterium</taxon>
    </lineage>
</organism>
<accession>A0A329UBU3</accession>
<keyword evidence="2" id="KW-0808">Transferase</keyword>